<dbReference type="GO" id="GO:0005737">
    <property type="term" value="C:cytoplasm"/>
    <property type="evidence" value="ECO:0007669"/>
    <property type="project" value="TreeGrafter"/>
</dbReference>
<dbReference type="PANTHER" id="PTHR23003">
    <property type="entry name" value="RNA RECOGNITION MOTIF RRM DOMAIN CONTAINING PROTEIN"/>
    <property type="match status" value="1"/>
</dbReference>
<feature type="non-terminal residue" evidence="2">
    <location>
        <position position="1"/>
    </location>
</feature>
<gene>
    <name evidence="2" type="primary">ORF110858</name>
</gene>
<keyword evidence="1" id="KW-0694">RNA-binding</keyword>
<dbReference type="PANTHER" id="PTHR23003:SF3">
    <property type="entry name" value="FI21236P1-RELATED"/>
    <property type="match status" value="1"/>
</dbReference>
<dbReference type="AlphaFoldDB" id="A0A0B7AD51"/>
<evidence type="ECO:0000313" key="2">
    <source>
        <dbReference type="EMBL" id="CEK78572.1"/>
    </source>
</evidence>
<dbReference type="EMBL" id="HACG01031707">
    <property type="protein sequence ID" value="CEK78572.1"/>
    <property type="molecule type" value="Transcribed_RNA"/>
</dbReference>
<organism evidence="2">
    <name type="scientific">Arion vulgaris</name>
    <dbReference type="NCBI Taxonomy" id="1028688"/>
    <lineage>
        <taxon>Eukaryota</taxon>
        <taxon>Metazoa</taxon>
        <taxon>Spiralia</taxon>
        <taxon>Lophotrochozoa</taxon>
        <taxon>Mollusca</taxon>
        <taxon>Gastropoda</taxon>
        <taxon>Heterobranchia</taxon>
        <taxon>Euthyneura</taxon>
        <taxon>Panpulmonata</taxon>
        <taxon>Eupulmonata</taxon>
        <taxon>Stylommatophora</taxon>
        <taxon>Helicina</taxon>
        <taxon>Arionoidea</taxon>
        <taxon>Arionidae</taxon>
        <taxon>Arion</taxon>
    </lineage>
</organism>
<dbReference type="GO" id="GO:0005634">
    <property type="term" value="C:nucleus"/>
    <property type="evidence" value="ECO:0007669"/>
    <property type="project" value="TreeGrafter"/>
</dbReference>
<dbReference type="SUPFAM" id="SSF54928">
    <property type="entry name" value="RNA-binding domain, RBD"/>
    <property type="match status" value="1"/>
</dbReference>
<dbReference type="InterPro" id="IPR050374">
    <property type="entry name" value="RRT5_SRSF_SR"/>
</dbReference>
<reference evidence="2" key="1">
    <citation type="submission" date="2014-12" db="EMBL/GenBank/DDBJ databases">
        <title>Insight into the proteome of Arion vulgaris.</title>
        <authorList>
            <person name="Aradska J."/>
            <person name="Bulat T."/>
            <person name="Smidak R."/>
            <person name="Sarate P."/>
            <person name="Gangsoo J."/>
            <person name="Sialana F."/>
            <person name="Bilban M."/>
            <person name="Lubec G."/>
        </authorList>
    </citation>
    <scope>NUCLEOTIDE SEQUENCE</scope>
    <source>
        <tissue evidence="2">Skin</tissue>
    </source>
</reference>
<evidence type="ECO:0000256" key="1">
    <source>
        <dbReference type="ARBA" id="ARBA00022884"/>
    </source>
</evidence>
<sequence length="270" mass="26772">VVFEHPMEAVQAVSMFNGQVLYERNMIVRVDKGGPDQDKMKLPSGLKSIGMGLGSGGAPLTNIAQLGGNLGMCGGGGLLGLGNMGGGNSGLGLLGSGMGGGADLGLAMGGLGVMGLGSYGSGLGDSGGGLGSHMGLGGYGGSSKMGGLSDAFNNYSGMGGASYNGNGSLSGLGGLGPSLSSLSAGLGLGGGGDRFGMGDGLGLGRDRLGLERLGGLDRLSDRMRDNYGGGGGRDDNYRKNRSENCTVTVKNLPYSVNWQALKNISEMQEM</sequence>
<dbReference type="GO" id="GO:0003729">
    <property type="term" value="F:mRNA binding"/>
    <property type="evidence" value="ECO:0007669"/>
    <property type="project" value="TreeGrafter"/>
</dbReference>
<proteinExistence type="predicted"/>
<evidence type="ECO:0008006" key="3">
    <source>
        <dbReference type="Google" id="ProtNLM"/>
    </source>
</evidence>
<dbReference type="InterPro" id="IPR035979">
    <property type="entry name" value="RBD_domain_sf"/>
</dbReference>
<dbReference type="GO" id="GO:1990904">
    <property type="term" value="C:ribonucleoprotein complex"/>
    <property type="evidence" value="ECO:0007669"/>
    <property type="project" value="TreeGrafter"/>
</dbReference>
<name>A0A0B7AD51_9EUPU</name>
<accession>A0A0B7AD51</accession>
<protein>
    <recommendedName>
        <fullName evidence="3">RRM domain-containing protein</fullName>
    </recommendedName>
</protein>